<accession>A0A074ZMY1</accession>
<organism evidence="2 3">
    <name type="scientific">Opisthorchis viverrini</name>
    <name type="common">Southeast Asian liver fluke</name>
    <dbReference type="NCBI Taxonomy" id="6198"/>
    <lineage>
        <taxon>Eukaryota</taxon>
        <taxon>Metazoa</taxon>
        <taxon>Spiralia</taxon>
        <taxon>Lophotrochozoa</taxon>
        <taxon>Platyhelminthes</taxon>
        <taxon>Trematoda</taxon>
        <taxon>Digenea</taxon>
        <taxon>Opisthorchiida</taxon>
        <taxon>Opisthorchiata</taxon>
        <taxon>Opisthorchiidae</taxon>
        <taxon>Opisthorchis</taxon>
    </lineage>
</organism>
<dbReference type="EMBL" id="KL596801">
    <property type="protein sequence ID" value="KER24675.1"/>
    <property type="molecule type" value="Genomic_DNA"/>
</dbReference>
<name>A0A074ZMY1_OPIVI</name>
<proteinExistence type="predicted"/>
<dbReference type="CTD" id="20321902"/>
<dbReference type="GeneID" id="20321902"/>
<sequence>MCIVFWHKPHFSRIRMPSLKQTFATLRTNVQPSSELFTENMKISISILFILPVPRCHAIRRKHDGWDTARLSKPRQEQFRLSSNLRSSGQKDEKQVGSDLVLNYDSHSKVSKPPDTHSEKLSRNW</sequence>
<dbReference type="KEGG" id="ovi:T265_07723"/>
<feature type="region of interest" description="Disordered" evidence="1">
    <location>
        <begin position="77"/>
        <end position="125"/>
    </location>
</feature>
<reference evidence="2 3" key="1">
    <citation type="submission" date="2013-11" db="EMBL/GenBank/DDBJ databases">
        <title>Opisthorchis viverrini - life in the bile duct.</title>
        <authorList>
            <person name="Young N.D."/>
            <person name="Nagarajan N."/>
            <person name="Lin S.J."/>
            <person name="Korhonen P.K."/>
            <person name="Jex A.R."/>
            <person name="Hall R.S."/>
            <person name="Safavi-Hemami H."/>
            <person name="Kaewkong W."/>
            <person name="Bertrand D."/>
            <person name="Gao S."/>
            <person name="Seet Q."/>
            <person name="Wongkham S."/>
            <person name="Teh B.T."/>
            <person name="Wongkham C."/>
            <person name="Intapan P.M."/>
            <person name="Maleewong W."/>
            <person name="Yang X."/>
            <person name="Hu M."/>
            <person name="Wang Z."/>
            <person name="Hofmann A."/>
            <person name="Sternberg P.W."/>
            <person name="Tan P."/>
            <person name="Wang J."/>
            <person name="Gasser R.B."/>
        </authorList>
    </citation>
    <scope>NUCLEOTIDE SEQUENCE [LARGE SCALE GENOMIC DNA]</scope>
</reference>
<evidence type="ECO:0000256" key="1">
    <source>
        <dbReference type="SAM" id="MobiDB-lite"/>
    </source>
</evidence>
<feature type="compositionally biased region" description="Polar residues" evidence="1">
    <location>
        <begin position="79"/>
        <end position="88"/>
    </location>
</feature>
<evidence type="ECO:0000313" key="3">
    <source>
        <dbReference type="Proteomes" id="UP000054324"/>
    </source>
</evidence>
<keyword evidence="3" id="KW-1185">Reference proteome</keyword>
<dbReference type="RefSeq" id="XP_009171583.1">
    <property type="nucleotide sequence ID" value="XM_009173319.1"/>
</dbReference>
<dbReference type="AlphaFoldDB" id="A0A074ZMY1"/>
<evidence type="ECO:0000313" key="2">
    <source>
        <dbReference type="EMBL" id="KER24675.1"/>
    </source>
</evidence>
<feature type="compositionally biased region" description="Basic and acidic residues" evidence="1">
    <location>
        <begin position="106"/>
        <end position="125"/>
    </location>
</feature>
<dbReference type="Proteomes" id="UP000054324">
    <property type="component" value="Unassembled WGS sequence"/>
</dbReference>
<gene>
    <name evidence="2" type="ORF">T265_07723</name>
</gene>
<protein>
    <submittedName>
        <fullName evidence="2">Uncharacterized protein</fullName>
    </submittedName>
</protein>